<evidence type="ECO:0000313" key="1">
    <source>
        <dbReference type="EMBL" id="KAL2347665.1"/>
    </source>
</evidence>
<reference evidence="1 2" key="1">
    <citation type="submission" date="2024-08" db="EMBL/GenBank/DDBJ databases">
        <title>Insights into the chromosomal genome structure of Flemingia macrophylla.</title>
        <authorList>
            <person name="Ding Y."/>
            <person name="Zhao Y."/>
            <person name="Bi W."/>
            <person name="Wu M."/>
            <person name="Zhao G."/>
            <person name="Gong Y."/>
            <person name="Li W."/>
            <person name="Zhang P."/>
        </authorList>
    </citation>
    <scope>NUCLEOTIDE SEQUENCE [LARGE SCALE GENOMIC DNA]</scope>
    <source>
        <strain evidence="1">DYQJB</strain>
        <tissue evidence="1">Leaf</tissue>
    </source>
</reference>
<gene>
    <name evidence="1" type="ORF">Fmac_001665</name>
</gene>
<proteinExistence type="predicted"/>
<evidence type="ECO:0000313" key="2">
    <source>
        <dbReference type="Proteomes" id="UP001603857"/>
    </source>
</evidence>
<accession>A0ABD1NHS8</accession>
<sequence>MSSFFQSKGSTNLFKDYKYFQSLLVIFDFTIVKCNTLLQYSKPFLVIRCNFLVTVFFSNLFKLLHDECLIV</sequence>
<protein>
    <submittedName>
        <fullName evidence="1">Uncharacterized protein</fullName>
    </submittedName>
</protein>
<comment type="caution">
    <text evidence="1">The sequence shown here is derived from an EMBL/GenBank/DDBJ whole genome shotgun (WGS) entry which is preliminary data.</text>
</comment>
<name>A0ABD1NHS8_9FABA</name>
<organism evidence="1 2">
    <name type="scientific">Flemingia macrophylla</name>
    <dbReference type="NCBI Taxonomy" id="520843"/>
    <lineage>
        <taxon>Eukaryota</taxon>
        <taxon>Viridiplantae</taxon>
        <taxon>Streptophyta</taxon>
        <taxon>Embryophyta</taxon>
        <taxon>Tracheophyta</taxon>
        <taxon>Spermatophyta</taxon>
        <taxon>Magnoliopsida</taxon>
        <taxon>eudicotyledons</taxon>
        <taxon>Gunneridae</taxon>
        <taxon>Pentapetalae</taxon>
        <taxon>rosids</taxon>
        <taxon>fabids</taxon>
        <taxon>Fabales</taxon>
        <taxon>Fabaceae</taxon>
        <taxon>Papilionoideae</taxon>
        <taxon>50 kb inversion clade</taxon>
        <taxon>NPAAA clade</taxon>
        <taxon>indigoferoid/millettioid clade</taxon>
        <taxon>Phaseoleae</taxon>
        <taxon>Flemingia</taxon>
    </lineage>
</organism>
<dbReference type="EMBL" id="JBGMDY010000001">
    <property type="protein sequence ID" value="KAL2347665.1"/>
    <property type="molecule type" value="Genomic_DNA"/>
</dbReference>
<dbReference type="Proteomes" id="UP001603857">
    <property type="component" value="Unassembled WGS sequence"/>
</dbReference>
<dbReference type="AlphaFoldDB" id="A0ABD1NHS8"/>
<keyword evidence="2" id="KW-1185">Reference proteome</keyword>